<dbReference type="GO" id="GO:0003723">
    <property type="term" value="F:RNA binding"/>
    <property type="evidence" value="ECO:0007669"/>
    <property type="project" value="InterPro"/>
</dbReference>
<dbReference type="EMBL" id="AGWL01000008">
    <property type="protein sequence ID" value="EKU94679.1"/>
    <property type="molecule type" value="Genomic_DNA"/>
</dbReference>
<dbReference type="InterPro" id="IPR013123">
    <property type="entry name" value="SpoU_subst-bd"/>
</dbReference>
<dbReference type="InterPro" id="IPR029026">
    <property type="entry name" value="tRNA_m1G_MTases_N"/>
</dbReference>
<evidence type="ECO:0000256" key="3">
    <source>
        <dbReference type="ARBA" id="ARBA00022679"/>
    </source>
</evidence>
<gene>
    <name evidence="5" type="ORF">HMPREF9233_01626</name>
</gene>
<dbReference type="InterPro" id="IPR051259">
    <property type="entry name" value="rRNA_Methyltransferase"/>
</dbReference>
<dbReference type="eggNOG" id="COG0566">
    <property type="taxonomic scope" value="Bacteria"/>
</dbReference>
<dbReference type="Gene3D" id="3.40.1280.10">
    <property type="match status" value="1"/>
</dbReference>
<evidence type="ECO:0000256" key="2">
    <source>
        <dbReference type="ARBA" id="ARBA00022603"/>
    </source>
</evidence>
<dbReference type="GO" id="GO:0032259">
    <property type="term" value="P:methylation"/>
    <property type="evidence" value="ECO:0007669"/>
    <property type="project" value="UniProtKB-KW"/>
</dbReference>
<dbReference type="InterPro" id="IPR029028">
    <property type="entry name" value="Alpha/beta_knot_MTases"/>
</dbReference>
<dbReference type="SUPFAM" id="SSF55315">
    <property type="entry name" value="L30e-like"/>
    <property type="match status" value="1"/>
</dbReference>
<organism evidence="5 6">
    <name type="scientific">Actinobaculum massiliense ACS-171-V-Col2</name>
    <dbReference type="NCBI Taxonomy" id="883066"/>
    <lineage>
        <taxon>Bacteria</taxon>
        <taxon>Bacillati</taxon>
        <taxon>Actinomycetota</taxon>
        <taxon>Actinomycetes</taxon>
        <taxon>Actinomycetales</taxon>
        <taxon>Actinomycetaceae</taxon>
        <taxon>Actinobaculum</taxon>
    </lineage>
</organism>
<dbReference type="SMART" id="SM00967">
    <property type="entry name" value="SpoU_sub_bind"/>
    <property type="match status" value="1"/>
</dbReference>
<keyword evidence="2" id="KW-0489">Methyltransferase</keyword>
<evidence type="ECO:0000313" key="6">
    <source>
        <dbReference type="Proteomes" id="UP000009888"/>
    </source>
</evidence>
<dbReference type="HOGENOM" id="CLU_021322_3_1_11"/>
<dbReference type="CDD" id="cd18095">
    <property type="entry name" value="SpoU-like_rRNA-MTase"/>
    <property type="match status" value="1"/>
</dbReference>
<evidence type="ECO:0000256" key="1">
    <source>
        <dbReference type="ARBA" id="ARBA00007228"/>
    </source>
</evidence>
<dbReference type="Pfam" id="PF00588">
    <property type="entry name" value="SpoU_methylase"/>
    <property type="match status" value="1"/>
</dbReference>
<dbReference type="GO" id="GO:0005737">
    <property type="term" value="C:cytoplasm"/>
    <property type="evidence" value="ECO:0007669"/>
    <property type="project" value="UniProtKB-ARBA"/>
</dbReference>
<dbReference type="Proteomes" id="UP000009888">
    <property type="component" value="Unassembled WGS sequence"/>
</dbReference>
<name>K9EBN7_9ACTO</name>
<dbReference type="AlphaFoldDB" id="K9EBN7"/>
<comment type="similarity">
    <text evidence="1">Belongs to the class IV-like SAM-binding methyltransferase superfamily. RNA methyltransferase TrmH family.</text>
</comment>
<dbReference type="GO" id="GO:0008173">
    <property type="term" value="F:RNA methyltransferase activity"/>
    <property type="evidence" value="ECO:0007669"/>
    <property type="project" value="InterPro"/>
</dbReference>
<accession>K9EBN7</accession>
<dbReference type="PATRIC" id="fig|883066.3.peg.1688"/>
<evidence type="ECO:0000259" key="4">
    <source>
        <dbReference type="SMART" id="SM00967"/>
    </source>
</evidence>
<dbReference type="GO" id="GO:0006396">
    <property type="term" value="P:RNA processing"/>
    <property type="evidence" value="ECO:0007669"/>
    <property type="project" value="InterPro"/>
</dbReference>
<evidence type="ECO:0000313" key="5">
    <source>
        <dbReference type="EMBL" id="EKU94679.1"/>
    </source>
</evidence>
<dbReference type="RefSeq" id="WP_007001831.1">
    <property type="nucleotide sequence ID" value="NZ_JH992956.1"/>
</dbReference>
<protein>
    <recommendedName>
        <fullName evidence="4">RNA 2-O ribose methyltransferase substrate binding domain-containing protein</fullName>
    </recommendedName>
</protein>
<keyword evidence="3" id="KW-0808">Transferase</keyword>
<sequence>MEKPPSRAQVERARKLSHAESRKRFLQTLVEGPQGVRELLRWHPEMVRDVYITASALQRHGDIAELLEAGEVFWHRTEAETVAHISADAQGMVAVIDIPTPPSLADAMHETPQLIVATLDVQDPGNVGTIIRSADAAGADCVILGKGSAEIWSPKTVRSTAGSLFHLPVLPQIDISVLAAACREHHIPLLAADGYGEWDLAALAALANEANILGTPAPEIDLRGPVTWLFGNEARGFAGVEPVWDASVSIPLYGHAESLNVAMSAAILTSTTAMLQRSGSAVEQEATGR</sequence>
<dbReference type="Gene3D" id="3.30.1330.30">
    <property type="match status" value="1"/>
</dbReference>
<dbReference type="InterPro" id="IPR001537">
    <property type="entry name" value="SpoU_MeTrfase"/>
</dbReference>
<dbReference type="InterPro" id="IPR029064">
    <property type="entry name" value="Ribosomal_eL30-like_sf"/>
</dbReference>
<keyword evidence="6" id="KW-1185">Reference proteome</keyword>
<reference evidence="5 6" key="1">
    <citation type="submission" date="2012-09" db="EMBL/GenBank/DDBJ databases">
        <title>The Genome Sequence of Actinobaculum massiliae ACS-171-V-COL2.</title>
        <authorList>
            <consortium name="The Broad Institute Genome Sequencing Platform"/>
            <person name="Earl A."/>
            <person name="Ward D."/>
            <person name="Feldgarden M."/>
            <person name="Gevers D."/>
            <person name="Saerens B."/>
            <person name="Vaneechoutte M."/>
            <person name="Walker B."/>
            <person name="Young S.K."/>
            <person name="Zeng Q."/>
            <person name="Gargeya S."/>
            <person name="Fitzgerald M."/>
            <person name="Haas B."/>
            <person name="Abouelleil A."/>
            <person name="Alvarado L."/>
            <person name="Arachchi H.M."/>
            <person name="Berlin A."/>
            <person name="Chapman S.B."/>
            <person name="Goldberg J."/>
            <person name="Griggs A."/>
            <person name="Gujja S."/>
            <person name="Hansen M."/>
            <person name="Howarth C."/>
            <person name="Imamovic A."/>
            <person name="Larimer J."/>
            <person name="McCowen C."/>
            <person name="Montmayeur A."/>
            <person name="Murphy C."/>
            <person name="Neiman D."/>
            <person name="Pearson M."/>
            <person name="Priest M."/>
            <person name="Roberts A."/>
            <person name="Saif S."/>
            <person name="Shea T."/>
            <person name="Sisk P."/>
            <person name="Sykes S."/>
            <person name="Wortman J."/>
            <person name="Nusbaum C."/>
            <person name="Birren B."/>
        </authorList>
    </citation>
    <scope>NUCLEOTIDE SEQUENCE [LARGE SCALE GENOMIC DNA]</scope>
    <source>
        <strain evidence="6">ACS-171-V-Col2</strain>
    </source>
</reference>
<dbReference type="SUPFAM" id="SSF75217">
    <property type="entry name" value="alpha/beta knot"/>
    <property type="match status" value="1"/>
</dbReference>
<dbReference type="PANTHER" id="PTHR43191:SF2">
    <property type="entry name" value="RRNA METHYLTRANSFERASE 3, MITOCHONDRIAL"/>
    <property type="match status" value="1"/>
</dbReference>
<dbReference type="STRING" id="202789.GCA_001457435_00478"/>
<comment type="caution">
    <text evidence="5">The sequence shown here is derived from an EMBL/GenBank/DDBJ whole genome shotgun (WGS) entry which is preliminary data.</text>
</comment>
<feature type="domain" description="RNA 2-O ribose methyltransferase substrate binding" evidence="4">
    <location>
        <begin position="29"/>
        <end position="102"/>
    </location>
</feature>
<dbReference type="PANTHER" id="PTHR43191">
    <property type="entry name" value="RRNA METHYLTRANSFERASE 3"/>
    <property type="match status" value="1"/>
</dbReference>
<proteinExistence type="inferred from homology"/>